<proteinExistence type="predicted"/>
<dbReference type="InterPro" id="IPR018636">
    <property type="entry name" value="DUF2058"/>
</dbReference>
<dbReference type="Proteomes" id="UP000070250">
    <property type="component" value="Chromosome"/>
</dbReference>
<evidence type="ECO:0000256" key="1">
    <source>
        <dbReference type="SAM" id="MobiDB-lite"/>
    </source>
</evidence>
<dbReference type="OrthoDB" id="5294470at2"/>
<feature type="region of interest" description="Disordered" evidence="1">
    <location>
        <begin position="1"/>
        <end position="72"/>
    </location>
</feature>
<organism evidence="2 3">
    <name type="scientific">Steroidobacter denitrificans</name>
    <dbReference type="NCBI Taxonomy" id="465721"/>
    <lineage>
        <taxon>Bacteria</taxon>
        <taxon>Pseudomonadati</taxon>
        <taxon>Pseudomonadota</taxon>
        <taxon>Gammaproteobacteria</taxon>
        <taxon>Steroidobacterales</taxon>
        <taxon>Steroidobacteraceae</taxon>
        <taxon>Steroidobacter</taxon>
    </lineage>
</organism>
<dbReference type="RefSeq" id="WP_066921667.1">
    <property type="nucleotide sequence ID" value="NZ_CP011971.1"/>
</dbReference>
<evidence type="ECO:0000313" key="3">
    <source>
        <dbReference type="Proteomes" id="UP000070250"/>
    </source>
</evidence>
<accession>A0A127FDY4</accession>
<dbReference type="EMBL" id="CP011971">
    <property type="protein sequence ID" value="AMN47908.1"/>
    <property type="molecule type" value="Genomic_DNA"/>
</dbReference>
<dbReference type="Pfam" id="PF09831">
    <property type="entry name" value="DUF2058"/>
    <property type="match status" value="1"/>
</dbReference>
<dbReference type="AlphaFoldDB" id="A0A127FDY4"/>
<protein>
    <submittedName>
        <fullName evidence="2">Nucleoprotein/polynucleotide-associated enzyme</fullName>
    </submittedName>
</protein>
<reference evidence="2 3" key="1">
    <citation type="submission" date="2015-06" db="EMBL/GenBank/DDBJ databases">
        <title>A Comprehensive Approach to Explore the Metabolic and Phylogenetic Diversity of Bacterial Steroid Degradation in the Environment: Testosterone as an Example.</title>
        <authorList>
            <person name="Yang F.-C."/>
            <person name="Chen Y.-L."/>
            <person name="Yu C.-P."/>
            <person name="Tang S.-L."/>
            <person name="Wang P.-H."/>
            <person name="Ismail W."/>
            <person name="Wang C.-H."/>
            <person name="Yang C.-Y."/>
            <person name="Chiang Y.-R."/>
        </authorList>
    </citation>
    <scope>NUCLEOTIDE SEQUENCE [LARGE SCALE GENOMIC DNA]</scope>
    <source>
        <strain evidence="2 3">DSM 18526</strain>
    </source>
</reference>
<name>A0A127FDY4_STEDE</name>
<sequence length="181" mass="21221">MSMSLREQLLQAGLGSRKQAKQAEQQQYQRNKQDKNRAAAAERHKEQQRRAAQAQAAKAARDQELNRKRQEQAERKERWAQIKQLIEQHRVTRPQTDDYFNFIDRQKVRRMSVDAALREKLIAGSLVIVRCEGRYDVVPAEIAERIREREPRAVVALTDERPVAEADDPYKDFVVPDDLMW</sequence>
<evidence type="ECO:0000313" key="2">
    <source>
        <dbReference type="EMBL" id="AMN47908.1"/>
    </source>
</evidence>
<feature type="compositionally biased region" description="Basic and acidic residues" evidence="1">
    <location>
        <begin position="31"/>
        <end position="49"/>
    </location>
</feature>
<keyword evidence="3" id="KW-1185">Reference proteome</keyword>
<gene>
    <name evidence="2" type="ORF">ACG33_12530</name>
</gene>
<dbReference type="PATRIC" id="fig|465721.4.peg.2679"/>
<dbReference type="STRING" id="465721.ACG33_12530"/>
<dbReference type="KEGG" id="sdf:ACG33_12530"/>
<feature type="compositionally biased region" description="Basic and acidic residues" evidence="1">
    <location>
        <begin position="59"/>
        <end position="72"/>
    </location>
</feature>